<evidence type="ECO:0000313" key="2">
    <source>
        <dbReference type="EMBL" id="XCH25496.1"/>
    </source>
</evidence>
<feature type="transmembrane region" description="Helical" evidence="1">
    <location>
        <begin position="158"/>
        <end position="176"/>
    </location>
</feature>
<feature type="transmembrane region" description="Helical" evidence="1">
    <location>
        <begin position="21"/>
        <end position="45"/>
    </location>
</feature>
<dbReference type="Pfam" id="PF07099">
    <property type="entry name" value="DUF1361"/>
    <property type="match status" value="1"/>
</dbReference>
<name>A0AAU8FLU2_9BACT</name>
<organism evidence="2">
    <name type="scientific">Dyadobacter sp. 676</name>
    <dbReference type="NCBI Taxonomy" id="3088362"/>
    <lineage>
        <taxon>Bacteria</taxon>
        <taxon>Pseudomonadati</taxon>
        <taxon>Bacteroidota</taxon>
        <taxon>Cytophagia</taxon>
        <taxon>Cytophagales</taxon>
        <taxon>Spirosomataceae</taxon>
        <taxon>Dyadobacter</taxon>
    </lineage>
</organism>
<keyword evidence="1" id="KW-0812">Transmembrane</keyword>
<reference evidence="2" key="1">
    <citation type="submission" date="2024-06" db="EMBL/GenBank/DDBJ databases">
        <title>Sequencing and assembly of the genome of Dyadobacter sp. strain 676, a symbiont of Cyamopsis tetragonoloba.</title>
        <authorList>
            <person name="Guro P."/>
            <person name="Sazanova A."/>
            <person name="Kuznetsova I."/>
            <person name="Belimov A."/>
            <person name="Safronova V."/>
        </authorList>
    </citation>
    <scope>NUCLEOTIDE SEQUENCE</scope>
    <source>
        <strain evidence="2">676</strain>
    </source>
</reference>
<dbReference type="EMBL" id="CP159289">
    <property type="protein sequence ID" value="XCH25496.1"/>
    <property type="molecule type" value="Genomic_DNA"/>
</dbReference>
<keyword evidence="1" id="KW-1133">Transmembrane helix</keyword>
<feature type="transmembrane region" description="Helical" evidence="1">
    <location>
        <begin position="126"/>
        <end position="146"/>
    </location>
</feature>
<accession>A0AAU8FLU2</accession>
<keyword evidence="1" id="KW-0472">Membrane</keyword>
<dbReference type="RefSeq" id="WP_353720796.1">
    <property type="nucleotide sequence ID" value="NZ_CP159289.1"/>
</dbReference>
<sequence length="246" mass="28765">MDRLIDWIRNYKFSVSDPPIITMEGLFSLLLLLLLSLLAVFFHLVRILFNSPVDFSLDWNLFLSWIPLIIAFLADNLTKRFGHIPVVLGILSIAWLAFFPNAPYMITDLAHLTVDYHRDLTWHDIIMLFSYAEVSLFNGLVSLYWIHRSWRRVFERRPANTLLLFSLPLAGFGVYLGRVRRMNSWDIIHEPRAIINNLFESLLDRTAWVFAMEIGMLLGILYLVLWGIIRFRIRHSKKNTESGNNG</sequence>
<feature type="transmembrane region" description="Helical" evidence="1">
    <location>
        <begin position="86"/>
        <end position="106"/>
    </location>
</feature>
<evidence type="ECO:0000256" key="1">
    <source>
        <dbReference type="SAM" id="Phobius"/>
    </source>
</evidence>
<protein>
    <submittedName>
        <fullName evidence="2">DUF1361 domain-containing protein</fullName>
    </submittedName>
</protein>
<proteinExistence type="predicted"/>
<dbReference type="InterPro" id="IPR009793">
    <property type="entry name" value="DUF1361"/>
</dbReference>
<feature type="transmembrane region" description="Helical" evidence="1">
    <location>
        <begin position="207"/>
        <end position="229"/>
    </location>
</feature>
<dbReference type="AlphaFoldDB" id="A0AAU8FLU2"/>
<feature type="transmembrane region" description="Helical" evidence="1">
    <location>
        <begin position="57"/>
        <end position="74"/>
    </location>
</feature>
<gene>
    <name evidence="2" type="ORF">ABV298_03450</name>
</gene>